<dbReference type="Proteomes" id="UP000182894">
    <property type="component" value="Unassembled WGS sequence"/>
</dbReference>
<accession>A0A1G8UG65</accession>
<evidence type="ECO:0000259" key="1">
    <source>
        <dbReference type="PROSITE" id="PS50846"/>
    </source>
</evidence>
<dbReference type="Gene3D" id="3.30.70.100">
    <property type="match status" value="1"/>
</dbReference>
<dbReference type="AlphaFoldDB" id="A0A1G8UG65"/>
<dbReference type="STRING" id="89065.SAMN05216605_13516"/>
<dbReference type="InterPro" id="IPR006121">
    <property type="entry name" value="HMA_dom"/>
</dbReference>
<dbReference type="GeneID" id="93513851"/>
<proteinExistence type="predicted"/>
<keyword evidence="3" id="KW-1185">Reference proteome</keyword>
<name>A0A1G8UG65_9PSED</name>
<sequence>MVVLDVSGIGCGSCVGKITRAIQALDGNATVSVDRSTGKVSVESSENAEQLRKAVEAVGFPSKISH</sequence>
<dbReference type="RefSeq" id="WP_047292961.1">
    <property type="nucleotide sequence ID" value="NZ_FNCO01000035.1"/>
</dbReference>
<gene>
    <name evidence="2" type="ORF">SAMN05216605_13516</name>
</gene>
<reference evidence="3" key="1">
    <citation type="submission" date="2016-10" db="EMBL/GenBank/DDBJ databases">
        <authorList>
            <person name="Varghese N."/>
            <person name="Submissions S."/>
        </authorList>
    </citation>
    <scope>NUCLEOTIDE SEQUENCE [LARGE SCALE GENOMIC DNA]</scope>
    <source>
        <strain evidence="3">ATCC 700689</strain>
    </source>
</reference>
<dbReference type="GO" id="GO:0046872">
    <property type="term" value="F:metal ion binding"/>
    <property type="evidence" value="ECO:0007669"/>
    <property type="project" value="InterPro"/>
</dbReference>
<dbReference type="Pfam" id="PF00403">
    <property type="entry name" value="HMA"/>
    <property type="match status" value="1"/>
</dbReference>
<protein>
    <submittedName>
        <fullName evidence="2">Copper chaperone</fullName>
    </submittedName>
</protein>
<dbReference type="SUPFAM" id="SSF55008">
    <property type="entry name" value="HMA, heavy metal-associated domain"/>
    <property type="match status" value="1"/>
</dbReference>
<evidence type="ECO:0000313" key="3">
    <source>
        <dbReference type="Proteomes" id="UP000182894"/>
    </source>
</evidence>
<dbReference type="PROSITE" id="PS50846">
    <property type="entry name" value="HMA_2"/>
    <property type="match status" value="1"/>
</dbReference>
<feature type="domain" description="HMA" evidence="1">
    <location>
        <begin position="1"/>
        <end position="63"/>
    </location>
</feature>
<dbReference type="EMBL" id="FNCO01000035">
    <property type="protein sequence ID" value="SDJ52175.1"/>
    <property type="molecule type" value="Genomic_DNA"/>
</dbReference>
<organism evidence="2 3">
    <name type="scientific">Pseudomonas abietaniphila</name>
    <dbReference type="NCBI Taxonomy" id="89065"/>
    <lineage>
        <taxon>Bacteria</taxon>
        <taxon>Pseudomonadati</taxon>
        <taxon>Pseudomonadota</taxon>
        <taxon>Gammaproteobacteria</taxon>
        <taxon>Pseudomonadales</taxon>
        <taxon>Pseudomonadaceae</taxon>
        <taxon>Pseudomonas</taxon>
    </lineage>
</organism>
<dbReference type="OrthoDB" id="9814359at2"/>
<dbReference type="InterPro" id="IPR036163">
    <property type="entry name" value="HMA_dom_sf"/>
</dbReference>
<dbReference type="CDD" id="cd00371">
    <property type="entry name" value="HMA"/>
    <property type="match status" value="1"/>
</dbReference>
<evidence type="ECO:0000313" key="2">
    <source>
        <dbReference type="EMBL" id="SDJ52175.1"/>
    </source>
</evidence>